<evidence type="ECO:0000313" key="11">
    <source>
        <dbReference type="EMBL" id="HAF8578895.1"/>
    </source>
</evidence>
<evidence type="ECO:0000256" key="1">
    <source>
        <dbReference type="ARBA" id="ARBA00004418"/>
    </source>
</evidence>
<dbReference type="InterPro" id="IPR008962">
    <property type="entry name" value="PapD-like_sf"/>
</dbReference>
<keyword evidence="5" id="KW-0574">Periplasm</keyword>
<dbReference type="EMBL" id="DAAWNC010000005">
    <property type="protein sequence ID" value="HAF8578895.1"/>
    <property type="molecule type" value="Genomic_DNA"/>
</dbReference>
<dbReference type="InterPro" id="IPR013783">
    <property type="entry name" value="Ig-like_fold"/>
</dbReference>
<dbReference type="InterPro" id="IPR018046">
    <property type="entry name" value="Pili_assmbl_chaperone_CS"/>
</dbReference>
<dbReference type="Pfam" id="PF02753">
    <property type="entry name" value="PapD_C"/>
    <property type="match status" value="1"/>
</dbReference>
<reference evidence="11" key="2">
    <citation type="submission" date="2020-02" db="EMBL/GenBank/DDBJ databases">
        <authorList>
            <consortium name="NCBI Pathogen Detection Project"/>
        </authorList>
    </citation>
    <scope>NUCLEOTIDE SEQUENCE</scope>
    <source>
        <strain evidence="11">MA.MZ045</strain>
    </source>
</reference>
<feature type="domain" description="Pili assembly chaperone N-terminal" evidence="9">
    <location>
        <begin position="43"/>
        <end position="160"/>
    </location>
</feature>
<evidence type="ECO:0000256" key="4">
    <source>
        <dbReference type="ARBA" id="ARBA00022729"/>
    </source>
</evidence>
<evidence type="ECO:0000256" key="5">
    <source>
        <dbReference type="ARBA" id="ARBA00022764"/>
    </source>
</evidence>
<dbReference type="PANTHER" id="PTHR30251">
    <property type="entry name" value="PILUS ASSEMBLY CHAPERONE"/>
    <property type="match status" value="1"/>
</dbReference>
<dbReference type="PROSITE" id="PS00635">
    <property type="entry name" value="PILI_CHAPERONE"/>
    <property type="match status" value="1"/>
</dbReference>
<dbReference type="FunFam" id="2.60.40.10:FF:000458">
    <property type="entry name" value="Molecular chaperone FimC"/>
    <property type="match status" value="1"/>
</dbReference>
<dbReference type="GO" id="GO:0071555">
    <property type="term" value="P:cell wall organization"/>
    <property type="evidence" value="ECO:0007669"/>
    <property type="project" value="InterPro"/>
</dbReference>
<feature type="domain" description="Pili assembly chaperone C-terminal" evidence="10">
    <location>
        <begin position="184"/>
        <end position="244"/>
    </location>
</feature>
<dbReference type="PANTHER" id="PTHR30251:SF5">
    <property type="entry name" value="FIMBRIAL CHAPARONE PROTEIN"/>
    <property type="match status" value="1"/>
</dbReference>
<reference evidence="11" key="1">
    <citation type="journal article" date="2018" name="Genome Biol.">
        <title>SKESA: strategic k-mer extension for scrupulous assemblies.</title>
        <authorList>
            <person name="Souvorov A."/>
            <person name="Agarwala R."/>
            <person name="Lipman D.J."/>
        </authorList>
    </citation>
    <scope>NUCLEOTIDE SEQUENCE</scope>
    <source>
        <strain evidence="11">MA.MZ045</strain>
    </source>
</reference>
<dbReference type="InterPro" id="IPR001829">
    <property type="entry name" value="Pili_assmbl_chaperone_bac"/>
</dbReference>
<dbReference type="SUPFAM" id="SSF49584">
    <property type="entry name" value="Periplasmic chaperone C-domain"/>
    <property type="match status" value="1"/>
</dbReference>
<organism evidence="11">
    <name type="scientific">Salmonella enterica</name>
    <name type="common">Salmonella choleraesuis</name>
    <dbReference type="NCBI Taxonomy" id="28901"/>
    <lineage>
        <taxon>Bacteria</taxon>
        <taxon>Pseudomonadati</taxon>
        <taxon>Pseudomonadota</taxon>
        <taxon>Gammaproteobacteria</taxon>
        <taxon>Enterobacterales</taxon>
        <taxon>Enterobacteriaceae</taxon>
        <taxon>Salmonella</taxon>
    </lineage>
</organism>
<dbReference type="InterPro" id="IPR050643">
    <property type="entry name" value="Periplasmic_pilus_chap"/>
</dbReference>
<name>A0A754E9K9_SALER</name>
<keyword evidence="7" id="KW-0393">Immunoglobulin domain</keyword>
<dbReference type="PRINTS" id="PR00969">
    <property type="entry name" value="CHAPERONPILI"/>
</dbReference>
<evidence type="ECO:0000256" key="6">
    <source>
        <dbReference type="ARBA" id="ARBA00023186"/>
    </source>
</evidence>
<dbReference type="AlphaFoldDB" id="A0A754E9K9"/>
<dbReference type="InterPro" id="IPR016147">
    <property type="entry name" value="Pili_assmbl_chaperone_N"/>
</dbReference>
<evidence type="ECO:0000259" key="10">
    <source>
        <dbReference type="Pfam" id="PF02753"/>
    </source>
</evidence>
<comment type="caution">
    <text evidence="11">The sequence shown here is derived from an EMBL/GenBank/DDBJ whole genome shotgun (WGS) entry which is preliminary data.</text>
</comment>
<evidence type="ECO:0000256" key="7">
    <source>
        <dbReference type="ARBA" id="ARBA00023319"/>
    </source>
</evidence>
<protein>
    <submittedName>
        <fullName evidence="11">Fimbria/pilus periplasmic chaperone</fullName>
    </submittedName>
</protein>
<gene>
    <name evidence="11" type="ORF">G5T75_002813</name>
</gene>
<dbReference type="NCBIfam" id="NF011790">
    <property type="entry name" value="PRK15254.1"/>
    <property type="match status" value="1"/>
</dbReference>
<keyword evidence="4" id="KW-0732">Signal</keyword>
<comment type="subcellular location">
    <subcellularLocation>
        <location evidence="1 8">Periplasm</location>
    </subcellularLocation>
</comment>
<dbReference type="InterPro" id="IPR016148">
    <property type="entry name" value="Pili_assmbl_chaperone_C"/>
</dbReference>
<proteinExistence type="inferred from homology"/>
<evidence type="ECO:0000259" key="9">
    <source>
        <dbReference type="Pfam" id="PF00345"/>
    </source>
</evidence>
<evidence type="ECO:0000256" key="8">
    <source>
        <dbReference type="RuleBase" id="RU003918"/>
    </source>
</evidence>
<dbReference type="Gene3D" id="2.60.40.10">
    <property type="entry name" value="Immunoglobulins"/>
    <property type="match status" value="2"/>
</dbReference>
<keyword evidence="6 8" id="KW-0143">Chaperone</keyword>
<dbReference type="InterPro" id="IPR036316">
    <property type="entry name" value="Pili_assmbl_chap_C_dom_sf"/>
</dbReference>
<evidence type="ECO:0000256" key="3">
    <source>
        <dbReference type="ARBA" id="ARBA00022558"/>
    </source>
</evidence>
<dbReference type="GO" id="GO:0030288">
    <property type="term" value="C:outer membrane-bounded periplasmic space"/>
    <property type="evidence" value="ECO:0007669"/>
    <property type="project" value="InterPro"/>
</dbReference>
<evidence type="ECO:0000256" key="2">
    <source>
        <dbReference type="ARBA" id="ARBA00007399"/>
    </source>
</evidence>
<accession>A0A754E9K9</accession>
<dbReference type="SUPFAM" id="SSF49354">
    <property type="entry name" value="PapD-like"/>
    <property type="match status" value="1"/>
</dbReference>
<keyword evidence="3" id="KW-1029">Fimbrium biogenesis</keyword>
<dbReference type="Pfam" id="PF00345">
    <property type="entry name" value="PapD_N"/>
    <property type="match status" value="1"/>
</dbReference>
<sequence>MTGQINIQRTDDDGERAVKNSRLTGVVMFMLTVTWSQCGQAAVSLDRTRIILDGKDKSVSVTLSNDDRHAPNLAQSWVTDADGNKTSALLVLPPLQRIDAGQKSQVRITQVRSLTDHLPQDRETLFWFNVRGIPPKPDEANVLQLAMQSRLKLFYRPASIMKKDSSDRPERRLVAEREGEHLTLKNPTPYYITVVWLGTQSSQRLNGFRDAVMVPPFGSLPVKAGLPVKAVQLWVGYVDDYGGLQMNRYTCDTRRCVLKGGAPS</sequence>
<comment type="similarity">
    <text evidence="2 8">Belongs to the periplasmic pilus chaperone family.</text>
</comment>